<protein>
    <recommendedName>
        <fullName evidence="3">Holin</fullName>
    </recommendedName>
</protein>
<evidence type="ECO:0000313" key="2">
    <source>
        <dbReference type="Proteomes" id="UP001207930"/>
    </source>
</evidence>
<proteinExistence type="predicted"/>
<evidence type="ECO:0008006" key="3">
    <source>
        <dbReference type="Google" id="ProtNLM"/>
    </source>
</evidence>
<comment type="caution">
    <text evidence="1">The sequence shown here is derived from an EMBL/GenBank/DDBJ whole genome shotgun (WGS) entry which is preliminary data.</text>
</comment>
<accession>A0ABT3FPW4</accession>
<name>A0ABT3FPW4_9BACT</name>
<organism evidence="1 2">
    <name type="scientific">Luteolibacter flavescens</name>
    <dbReference type="NCBI Taxonomy" id="1859460"/>
    <lineage>
        <taxon>Bacteria</taxon>
        <taxon>Pseudomonadati</taxon>
        <taxon>Verrucomicrobiota</taxon>
        <taxon>Verrucomicrobiia</taxon>
        <taxon>Verrucomicrobiales</taxon>
        <taxon>Verrucomicrobiaceae</taxon>
        <taxon>Luteolibacter</taxon>
    </lineage>
</organism>
<sequence>MNETSSPHSNQTQLNGELISVVPPLWRSQLVRVLEVLGVVAMFLGGAEFLSLLNSLPDGVAPQWAFLIGGVVNKSARPAIEFFGDWFDDGELNKSFKIGPTVGLIAVLCALSVGLTSCQHLAGTQIGFDENGALVVTPPTKPVVIPLQDGK</sequence>
<dbReference type="Proteomes" id="UP001207930">
    <property type="component" value="Unassembled WGS sequence"/>
</dbReference>
<dbReference type="RefSeq" id="WP_264501567.1">
    <property type="nucleotide sequence ID" value="NZ_JAPDDS010000006.1"/>
</dbReference>
<evidence type="ECO:0000313" key="1">
    <source>
        <dbReference type="EMBL" id="MCW1885612.1"/>
    </source>
</evidence>
<dbReference type="EMBL" id="JAPDDS010000006">
    <property type="protein sequence ID" value="MCW1885612.1"/>
    <property type="molecule type" value="Genomic_DNA"/>
</dbReference>
<reference evidence="1 2" key="1">
    <citation type="submission" date="2022-10" db="EMBL/GenBank/DDBJ databases">
        <title>Luteolibacter flavescens strain MCCC 1K03193, whole genome shotgun sequencing project.</title>
        <authorList>
            <person name="Zhao G."/>
            <person name="Shen L."/>
        </authorList>
    </citation>
    <scope>NUCLEOTIDE SEQUENCE [LARGE SCALE GENOMIC DNA]</scope>
    <source>
        <strain evidence="1 2">MCCC 1K03193</strain>
    </source>
</reference>
<keyword evidence="2" id="KW-1185">Reference proteome</keyword>
<gene>
    <name evidence="1" type="ORF">OKA04_12810</name>
</gene>